<accession>A0ABS8CQV2</accession>
<evidence type="ECO:0000259" key="1">
    <source>
        <dbReference type="Pfam" id="PF04233"/>
    </source>
</evidence>
<keyword evidence="3" id="KW-1185">Reference proteome</keyword>
<name>A0ABS8CQV2_9RHOB</name>
<dbReference type="Pfam" id="PF04233">
    <property type="entry name" value="Phage_Mu_F"/>
    <property type="match status" value="1"/>
</dbReference>
<comment type="caution">
    <text evidence="2">The sequence shown here is derived from an EMBL/GenBank/DDBJ whole genome shotgun (WGS) entry which is preliminary data.</text>
</comment>
<evidence type="ECO:0000313" key="3">
    <source>
        <dbReference type="Proteomes" id="UP001198571"/>
    </source>
</evidence>
<protein>
    <recommendedName>
        <fullName evidence="1">Phage head morphogenesis domain-containing protein</fullName>
    </recommendedName>
</protein>
<feature type="domain" description="Phage head morphogenesis" evidence="1">
    <location>
        <begin position="245"/>
        <end position="346"/>
    </location>
</feature>
<sequence length="360" mass="40047">MVTRLPRDIQDQLDILEPRIRAAFIASIENVTSAIRIDELIAMIRAGDIEGAVEALRLEQGFFGPLADAQRETFMSGGALAATSIPVRDPLTGRRIILGFDGRHDRAEEWLRVASSDLITEVIEDQKEMARVVLRQALEIGQHPRDTAREIVGFVNAVTGKREGGILGLDVARRDVHLAVMEGMKTAKGVRGLVVVPRGGGEPYVRYTSVNRATANRILAAYHRGTAVAPADIEISRKQLWNKLLKDRGDTIGRTESLNGLRAGRHEGFMQLVERGKVRDDQIEITWSATMDSRTRDSHRGLNGKKVRIGEFFEPAPGVRLQYPGDLRHSSDRKALAAEVIQCRCYASYRVKNDLLRDEP</sequence>
<proteinExistence type="predicted"/>
<dbReference type="EMBL" id="JACDXX010000020">
    <property type="protein sequence ID" value="MCB5411782.1"/>
    <property type="molecule type" value="Genomic_DNA"/>
</dbReference>
<organism evidence="2 3">
    <name type="scientific">Pseudogemmobacter faecipullorum</name>
    <dbReference type="NCBI Taxonomy" id="2755041"/>
    <lineage>
        <taxon>Bacteria</taxon>
        <taxon>Pseudomonadati</taxon>
        <taxon>Pseudomonadota</taxon>
        <taxon>Alphaproteobacteria</taxon>
        <taxon>Rhodobacterales</taxon>
        <taxon>Paracoccaceae</taxon>
        <taxon>Pseudogemmobacter</taxon>
    </lineage>
</organism>
<dbReference type="RefSeq" id="WP_226937233.1">
    <property type="nucleotide sequence ID" value="NZ_JACDXX010000020.1"/>
</dbReference>
<dbReference type="Proteomes" id="UP001198571">
    <property type="component" value="Unassembled WGS sequence"/>
</dbReference>
<reference evidence="2 3" key="1">
    <citation type="submission" date="2020-07" db="EMBL/GenBank/DDBJ databases">
        <title>Pseudogemmobacter sp. nov., isolated from poultry manure in Taiwan.</title>
        <authorList>
            <person name="Lin S.-Y."/>
            <person name="Tang Y.-S."/>
            <person name="Young C.-C."/>
        </authorList>
    </citation>
    <scope>NUCLEOTIDE SEQUENCE [LARGE SCALE GENOMIC DNA]</scope>
    <source>
        <strain evidence="2 3">CC-YST710</strain>
    </source>
</reference>
<evidence type="ECO:0000313" key="2">
    <source>
        <dbReference type="EMBL" id="MCB5411782.1"/>
    </source>
</evidence>
<gene>
    <name evidence="2" type="ORF">H0485_17450</name>
</gene>
<dbReference type="InterPro" id="IPR006528">
    <property type="entry name" value="Phage_head_morphogenesis_dom"/>
</dbReference>